<evidence type="ECO:0000313" key="6">
    <source>
        <dbReference type="Proteomes" id="UP000234331"/>
    </source>
</evidence>
<comment type="function">
    <text evidence="2">Pyridoxal 5'-phosphate (PLP)-binding protein, which is involved in PLP homeostasis.</text>
</comment>
<dbReference type="InterPro" id="IPR001608">
    <property type="entry name" value="Ala_racemase_N"/>
</dbReference>
<feature type="modified residue" description="N6-(pyridoxal phosphate)lysine" evidence="2">
    <location>
        <position position="62"/>
    </location>
</feature>
<accession>A0A2I2KJ17</accession>
<organism evidence="5 6">
    <name type="scientific">Frankia canadensis</name>
    <dbReference type="NCBI Taxonomy" id="1836972"/>
    <lineage>
        <taxon>Bacteria</taxon>
        <taxon>Bacillati</taxon>
        <taxon>Actinomycetota</taxon>
        <taxon>Actinomycetes</taxon>
        <taxon>Frankiales</taxon>
        <taxon>Frankiaceae</taxon>
        <taxon>Frankia</taxon>
    </lineage>
</organism>
<dbReference type="InterPro" id="IPR029066">
    <property type="entry name" value="PLP-binding_barrel"/>
</dbReference>
<feature type="domain" description="Alanine racemase N-terminal" evidence="4">
    <location>
        <begin position="34"/>
        <end position="286"/>
    </location>
</feature>
<dbReference type="HAMAP" id="MF_02087">
    <property type="entry name" value="PLP_homeostasis"/>
    <property type="match status" value="1"/>
</dbReference>
<proteinExistence type="inferred from homology"/>
<keyword evidence="6" id="KW-1185">Reference proteome</keyword>
<dbReference type="OrthoDB" id="9804072at2"/>
<dbReference type="Pfam" id="PF01168">
    <property type="entry name" value="Ala_racemase_N"/>
    <property type="match status" value="1"/>
</dbReference>
<dbReference type="InterPro" id="IPR011078">
    <property type="entry name" value="PyrdxlP_homeostasis"/>
</dbReference>
<dbReference type="EMBL" id="FZMO01000009">
    <property type="protein sequence ID" value="SNQ45655.1"/>
    <property type="molecule type" value="Genomic_DNA"/>
</dbReference>
<sequence>MTGGTGAGLGPAAGFGTEDDEAAAARRAGLTGRLERVRERIDAAARAAGRDPARLTLIAVSKTYPAEDVVMLHTLGLRDFAENREQEAGPKVNLVTRGLAAGPAGPVGPVAGGSGPFGAADGPRWHFVGQLQRNKARSVLRWADWVQSVDRPGLVGVLSRLAVERGLPLSVCLQVSLGIRSATDGSDTAGVAGSGRGGIDPGGLPDLADLVAEAPGLELRGVMAVAPRGEPARSAFELLRKVSNRLVADHPEATVISAGMSGDLEAAIAEGATHLRIGTALFGERPGVP</sequence>
<dbReference type="Proteomes" id="UP000234331">
    <property type="component" value="Unassembled WGS sequence"/>
</dbReference>
<gene>
    <name evidence="5" type="ORF">FRACA_1060015</name>
</gene>
<dbReference type="AlphaFoldDB" id="A0A2I2KJ17"/>
<dbReference type="PANTHER" id="PTHR10146">
    <property type="entry name" value="PROLINE SYNTHETASE CO-TRANSCRIBED BACTERIAL HOMOLOG PROTEIN"/>
    <property type="match status" value="1"/>
</dbReference>
<evidence type="ECO:0000256" key="1">
    <source>
        <dbReference type="ARBA" id="ARBA00022898"/>
    </source>
</evidence>
<evidence type="ECO:0000256" key="3">
    <source>
        <dbReference type="RuleBase" id="RU004514"/>
    </source>
</evidence>
<protein>
    <recommendedName>
        <fullName evidence="2">Pyridoxal phosphate homeostasis protein</fullName>
        <shortName evidence="2">PLP homeostasis protein</shortName>
    </recommendedName>
</protein>
<dbReference type="PROSITE" id="PS01211">
    <property type="entry name" value="UPF0001"/>
    <property type="match status" value="1"/>
</dbReference>
<keyword evidence="1 2" id="KW-0663">Pyridoxal phosphate</keyword>
<dbReference type="GO" id="GO:0030170">
    <property type="term" value="F:pyridoxal phosphate binding"/>
    <property type="evidence" value="ECO:0007669"/>
    <property type="project" value="UniProtKB-UniRule"/>
</dbReference>
<evidence type="ECO:0000259" key="4">
    <source>
        <dbReference type="Pfam" id="PF01168"/>
    </source>
</evidence>
<dbReference type="PANTHER" id="PTHR10146:SF14">
    <property type="entry name" value="PYRIDOXAL PHOSPHATE HOMEOSTASIS PROTEIN"/>
    <property type="match status" value="1"/>
</dbReference>
<dbReference type="RefSeq" id="WP_101829798.1">
    <property type="nucleotide sequence ID" value="NZ_FZMO01000009.1"/>
</dbReference>
<dbReference type="SUPFAM" id="SSF51419">
    <property type="entry name" value="PLP-binding barrel"/>
    <property type="match status" value="1"/>
</dbReference>
<reference evidence="5 6" key="1">
    <citation type="submission" date="2017-06" db="EMBL/GenBank/DDBJ databases">
        <authorList>
            <person name="Kim H.J."/>
            <person name="Triplett B.A."/>
        </authorList>
    </citation>
    <scope>NUCLEOTIDE SEQUENCE [LARGE SCALE GENOMIC DNA]</scope>
    <source>
        <strain evidence="5">FRACA_ARgP5</strain>
    </source>
</reference>
<dbReference type="Gene3D" id="3.20.20.10">
    <property type="entry name" value="Alanine racemase"/>
    <property type="match status" value="1"/>
</dbReference>
<evidence type="ECO:0000256" key="2">
    <source>
        <dbReference type="HAMAP-Rule" id="MF_02087"/>
    </source>
</evidence>
<comment type="similarity">
    <text evidence="2 3">Belongs to the pyridoxal phosphate-binding protein YggS/PROSC family.</text>
</comment>
<evidence type="ECO:0000313" key="5">
    <source>
        <dbReference type="EMBL" id="SNQ45655.1"/>
    </source>
</evidence>
<name>A0A2I2KJ17_9ACTN</name>